<gene>
    <name evidence="2" type="ORF">AN963_09825</name>
</gene>
<feature type="transmembrane region" description="Helical" evidence="1">
    <location>
        <begin position="66"/>
        <end position="88"/>
    </location>
</feature>
<evidence type="ECO:0000256" key="1">
    <source>
        <dbReference type="SAM" id="Phobius"/>
    </source>
</evidence>
<protein>
    <recommendedName>
        <fullName evidence="4">HPP family protein</fullName>
    </recommendedName>
</protein>
<organism evidence="2 3">
    <name type="scientific">Brevibacillus choshinensis</name>
    <dbReference type="NCBI Taxonomy" id="54911"/>
    <lineage>
        <taxon>Bacteria</taxon>
        <taxon>Bacillati</taxon>
        <taxon>Bacillota</taxon>
        <taxon>Bacilli</taxon>
        <taxon>Bacillales</taxon>
        <taxon>Paenibacillaceae</taxon>
        <taxon>Brevibacillus</taxon>
    </lineage>
</organism>
<feature type="transmembrane region" description="Helical" evidence="1">
    <location>
        <begin position="114"/>
        <end position="134"/>
    </location>
</feature>
<name>A0ABR5NF59_BRECH</name>
<keyword evidence="1" id="KW-1133">Transmembrane helix</keyword>
<keyword evidence="1" id="KW-0812">Transmembrane</keyword>
<keyword evidence="3" id="KW-1185">Reference proteome</keyword>
<dbReference type="EMBL" id="LJJB01000007">
    <property type="protein sequence ID" value="KQL50222.1"/>
    <property type="molecule type" value="Genomic_DNA"/>
</dbReference>
<comment type="caution">
    <text evidence="2">The sequence shown here is derived from an EMBL/GenBank/DDBJ whole genome shotgun (WGS) entry which is preliminary data.</text>
</comment>
<proteinExistence type="predicted"/>
<feature type="transmembrane region" description="Helical" evidence="1">
    <location>
        <begin position="5"/>
        <end position="22"/>
    </location>
</feature>
<evidence type="ECO:0000313" key="3">
    <source>
        <dbReference type="Proteomes" id="UP000051063"/>
    </source>
</evidence>
<reference evidence="2 3" key="1">
    <citation type="submission" date="2015-09" db="EMBL/GenBank/DDBJ databases">
        <title>Genome sequencing project for genomic taxonomy and phylogenomics of Bacillus-like bacteria.</title>
        <authorList>
            <person name="Liu B."/>
            <person name="Wang J."/>
            <person name="Zhu Y."/>
            <person name="Liu G."/>
            <person name="Chen Q."/>
            <person name="Chen Z."/>
            <person name="Lan J."/>
            <person name="Che J."/>
            <person name="Ge C."/>
            <person name="Shi H."/>
            <person name="Pan Z."/>
            <person name="Liu X."/>
        </authorList>
    </citation>
    <scope>NUCLEOTIDE SEQUENCE [LARGE SCALE GENOMIC DNA]</scope>
    <source>
        <strain evidence="2 3">DSM 8552</strain>
    </source>
</reference>
<dbReference type="Proteomes" id="UP000051063">
    <property type="component" value="Unassembled WGS sequence"/>
</dbReference>
<evidence type="ECO:0008006" key="4">
    <source>
        <dbReference type="Google" id="ProtNLM"/>
    </source>
</evidence>
<sequence>MNFKMIVICIYIMLIYWLSLQFPYLDTLFFPTVGAFSFLFVSRALRFSEISKITLGAFISSAMGTLFFFIYPSPISLFVNVLITMWLVTTCKWNAPPIVAVSLIPFFSHSSNHWFIPLSVCGVLLGLMLVLFIAERVERKWADYFAFPLRNKVMRDSEKIAG</sequence>
<feature type="transmembrane region" description="Helical" evidence="1">
    <location>
        <begin position="28"/>
        <end position="45"/>
    </location>
</feature>
<accession>A0ABR5NF59</accession>
<dbReference type="RefSeq" id="WP_236707938.1">
    <property type="nucleotide sequence ID" value="NZ_LJJB01000007.1"/>
</dbReference>
<evidence type="ECO:0000313" key="2">
    <source>
        <dbReference type="EMBL" id="KQL50222.1"/>
    </source>
</evidence>
<keyword evidence="1" id="KW-0472">Membrane</keyword>